<proteinExistence type="predicted"/>
<dbReference type="EMBL" id="UGPG01000001">
    <property type="protein sequence ID" value="STY42779.1"/>
    <property type="molecule type" value="Genomic_DNA"/>
</dbReference>
<reference evidence="1 2" key="1">
    <citation type="submission" date="2018-06" db="EMBL/GenBank/DDBJ databases">
        <authorList>
            <consortium name="Pathogen Informatics"/>
            <person name="Doyle S."/>
        </authorList>
    </citation>
    <scope>NUCLEOTIDE SEQUENCE [LARGE SCALE GENOMIC DNA]</scope>
    <source>
        <strain evidence="2">NCTC 10815</strain>
    </source>
</reference>
<name>A0A378M8T2_LISGR</name>
<dbReference type="Proteomes" id="UP000254879">
    <property type="component" value="Unassembled WGS sequence"/>
</dbReference>
<dbReference type="AlphaFoldDB" id="A0A378M8T2"/>
<protein>
    <submittedName>
        <fullName evidence="1">Uncharacterized protein</fullName>
    </submittedName>
</protein>
<sequence length="37" mass="4338">MKELKEKTEALLEQNEKIGSFIWKTVIPSNLSIFMKI</sequence>
<accession>A0A378M8T2</accession>
<organism evidence="1 2">
    <name type="scientific">Listeria grayi</name>
    <name type="common">Listeria murrayi</name>
    <dbReference type="NCBI Taxonomy" id="1641"/>
    <lineage>
        <taxon>Bacteria</taxon>
        <taxon>Bacillati</taxon>
        <taxon>Bacillota</taxon>
        <taxon>Bacilli</taxon>
        <taxon>Bacillales</taxon>
        <taxon>Listeriaceae</taxon>
        <taxon>Listeria</taxon>
    </lineage>
</organism>
<evidence type="ECO:0000313" key="2">
    <source>
        <dbReference type="Proteomes" id="UP000254879"/>
    </source>
</evidence>
<evidence type="ECO:0000313" key="1">
    <source>
        <dbReference type="EMBL" id="STY42779.1"/>
    </source>
</evidence>
<gene>
    <name evidence="1" type="ORF">NCTC10815_00023</name>
</gene>